<keyword evidence="3" id="KW-0460">Magnesium</keyword>
<dbReference type="InterPro" id="IPR005252">
    <property type="entry name" value="CoaBC"/>
</dbReference>
<reference evidence="7 8" key="1">
    <citation type="submission" date="2016-10" db="EMBL/GenBank/DDBJ databases">
        <authorList>
            <person name="de Groot N.N."/>
        </authorList>
    </citation>
    <scope>NUCLEOTIDE SEQUENCE [LARGE SCALE GENOMIC DNA]</scope>
    <source>
        <strain evidence="7 8">Nl18</strain>
    </source>
</reference>
<comment type="caution">
    <text evidence="3">Lacks conserved residue(s) required for the propagation of feature annotation.</text>
</comment>
<dbReference type="SUPFAM" id="SSF102645">
    <property type="entry name" value="CoaB-like"/>
    <property type="match status" value="1"/>
</dbReference>
<feature type="active site" description="Proton donor" evidence="3">
    <location>
        <position position="163"/>
    </location>
</feature>
<evidence type="ECO:0000256" key="4">
    <source>
        <dbReference type="RuleBase" id="RU364078"/>
    </source>
</evidence>
<dbReference type="GO" id="GO:0015941">
    <property type="term" value="P:pantothenate catabolic process"/>
    <property type="evidence" value="ECO:0007669"/>
    <property type="project" value="InterPro"/>
</dbReference>
<feature type="domain" description="DNA/pantothenate metabolism flavoprotein C-terminal" evidence="6">
    <location>
        <begin position="190"/>
        <end position="393"/>
    </location>
</feature>
<comment type="pathway">
    <text evidence="3 4">Cofactor biosynthesis; coenzyme A biosynthesis; CoA from (R)-pantothenate: step 2/5.</text>
</comment>
<comment type="catalytic activity">
    <reaction evidence="3 4">
        <text>(R)-4'-phosphopantothenate + L-cysteine + CTP = N-[(R)-4-phosphopantothenoyl]-L-cysteine + CMP + diphosphate + H(+)</text>
        <dbReference type="Rhea" id="RHEA:19397"/>
        <dbReference type="ChEBI" id="CHEBI:10986"/>
        <dbReference type="ChEBI" id="CHEBI:15378"/>
        <dbReference type="ChEBI" id="CHEBI:33019"/>
        <dbReference type="ChEBI" id="CHEBI:35235"/>
        <dbReference type="ChEBI" id="CHEBI:37563"/>
        <dbReference type="ChEBI" id="CHEBI:59458"/>
        <dbReference type="ChEBI" id="CHEBI:60377"/>
        <dbReference type="EC" id="6.3.2.5"/>
    </reaction>
</comment>
<dbReference type="GO" id="GO:0010181">
    <property type="term" value="F:FMN binding"/>
    <property type="evidence" value="ECO:0007669"/>
    <property type="project" value="UniProtKB-UniRule"/>
</dbReference>
<dbReference type="Gene3D" id="3.40.50.10300">
    <property type="entry name" value="CoaB-like"/>
    <property type="match status" value="1"/>
</dbReference>
<feature type="domain" description="Flavoprotein" evidence="5">
    <location>
        <begin position="12"/>
        <end position="181"/>
    </location>
</feature>
<dbReference type="InterPro" id="IPR003382">
    <property type="entry name" value="Flavoprotein"/>
</dbReference>
<evidence type="ECO:0000313" key="7">
    <source>
        <dbReference type="EMBL" id="SEN25695.1"/>
    </source>
</evidence>
<feature type="binding site" evidence="3">
    <location>
        <position position="341"/>
    </location>
    <ligand>
        <name>CTP</name>
        <dbReference type="ChEBI" id="CHEBI:37563"/>
    </ligand>
</feature>
<dbReference type="GO" id="GO:0004633">
    <property type="term" value="F:phosphopantothenoylcysteine decarboxylase activity"/>
    <property type="evidence" value="ECO:0007669"/>
    <property type="project" value="UniProtKB-UniRule"/>
</dbReference>
<evidence type="ECO:0000259" key="5">
    <source>
        <dbReference type="Pfam" id="PF02441"/>
    </source>
</evidence>
<feature type="binding site" evidence="3">
    <location>
        <position position="283"/>
    </location>
    <ligand>
        <name>CTP</name>
        <dbReference type="ChEBI" id="CHEBI:37563"/>
    </ligand>
</feature>
<feature type="binding site" evidence="3">
    <location>
        <position position="345"/>
    </location>
    <ligand>
        <name>CTP</name>
        <dbReference type="ChEBI" id="CHEBI:37563"/>
    </ligand>
</feature>
<comment type="cofactor">
    <cofactor evidence="3">
        <name>Mg(2+)</name>
        <dbReference type="ChEBI" id="CHEBI:18420"/>
    </cofactor>
</comment>
<feature type="region of interest" description="Phosphopantothenate--cysteine ligase" evidence="3">
    <location>
        <begin position="195"/>
        <end position="405"/>
    </location>
</feature>
<gene>
    <name evidence="3" type="primary">coaBC</name>
    <name evidence="7" type="ORF">SAMN05216404_103210</name>
</gene>
<dbReference type="EC" id="4.1.1.36" evidence="3"/>
<dbReference type="InterPro" id="IPR036551">
    <property type="entry name" value="Flavin_trans-like"/>
</dbReference>
<keyword evidence="3 4" id="KW-0288">FMN</keyword>
<comment type="function">
    <text evidence="3">Catalyzes two sequential steps in the biosynthesis of coenzyme A. In the first step cysteine is conjugated to 4'-phosphopantothenate to form 4-phosphopantothenoylcysteine. In the second step the latter compound is decarboxylated to form 4'-phosphopantotheine.</text>
</comment>
<comment type="pathway">
    <text evidence="3 4">Cofactor biosynthesis; coenzyme A biosynthesis; CoA from (R)-pantothenate: step 3/5.</text>
</comment>
<keyword evidence="3 4" id="KW-0436">Ligase</keyword>
<feature type="binding site" evidence="3">
    <location>
        <begin position="309"/>
        <end position="312"/>
    </location>
    <ligand>
        <name>CTP</name>
        <dbReference type="ChEBI" id="CHEBI:37563"/>
    </ligand>
</feature>
<evidence type="ECO:0000259" key="6">
    <source>
        <dbReference type="Pfam" id="PF04127"/>
    </source>
</evidence>
<feature type="binding site" evidence="3">
    <location>
        <position position="327"/>
    </location>
    <ligand>
        <name>CTP</name>
        <dbReference type="ChEBI" id="CHEBI:37563"/>
    </ligand>
</feature>
<comment type="catalytic activity">
    <reaction evidence="3 4">
        <text>N-[(R)-4-phosphopantothenoyl]-L-cysteine + H(+) = (R)-4'-phosphopantetheine + CO2</text>
        <dbReference type="Rhea" id="RHEA:16793"/>
        <dbReference type="ChEBI" id="CHEBI:15378"/>
        <dbReference type="ChEBI" id="CHEBI:16526"/>
        <dbReference type="ChEBI" id="CHEBI:59458"/>
        <dbReference type="ChEBI" id="CHEBI:61723"/>
        <dbReference type="EC" id="4.1.1.36"/>
    </reaction>
</comment>
<dbReference type="EMBL" id="FOCT01000003">
    <property type="protein sequence ID" value="SEN25695.1"/>
    <property type="molecule type" value="Genomic_DNA"/>
</dbReference>
<dbReference type="Pfam" id="PF04127">
    <property type="entry name" value="DFP"/>
    <property type="match status" value="1"/>
</dbReference>
<dbReference type="InterPro" id="IPR007085">
    <property type="entry name" value="DNA/pantothenate-metab_flavo_C"/>
</dbReference>
<evidence type="ECO:0000256" key="3">
    <source>
        <dbReference type="HAMAP-Rule" id="MF_02225"/>
    </source>
</evidence>
<proteinExistence type="inferred from homology"/>
<evidence type="ECO:0000256" key="1">
    <source>
        <dbReference type="ARBA" id="ARBA00022793"/>
    </source>
</evidence>
<evidence type="ECO:0000256" key="2">
    <source>
        <dbReference type="ARBA" id="ARBA00023239"/>
    </source>
</evidence>
<dbReference type="Pfam" id="PF02441">
    <property type="entry name" value="Flavoprotein"/>
    <property type="match status" value="1"/>
</dbReference>
<organism evidence="7 8">
    <name type="scientific">Nitrosospira multiformis</name>
    <dbReference type="NCBI Taxonomy" id="1231"/>
    <lineage>
        <taxon>Bacteria</taxon>
        <taxon>Pseudomonadati</taxon>
        <taxon>Pseudomonadota</taxon>
        <taxon>Betaproteobacteria</taxon>
        <taxon>Nitrosomonadales</taxon>
        <taxon>Nitrosomonadaceae</taxon>
        <taxon>Nitrosospira</taxon>
    </lineage>
</organism>
<dbReference type="AlphaFoldDB" id="A0A1H8F1U3"/>
<name>A0A1H8F1U3_9PROT</name>
<keyword evidence="2 3" id="KW-0456">Lyase</keyword>
<dbReference type="GO" id="GO:0015937">
    <property type="term" value="P:coenzyme A biosynthetic process"/>
    <property type="evidence" value="ECO:0007669"/>
    <property type="project" value="UniProtKB-UniRule"/>
</dbReference>
<feature type="binding site" evidence="3">
    <location>
        <position position="293"/>
    </location>
    <ligand>
        <name>CTP</name>
        <dbReference type="ChEBI" id="CHEBI:37563"/>
    </ligand>
</feature>
<dbReference type="InterPro" id="IPR035929">
    <property type="entry name" value="CoaB-like_sf"/>
</dbReference>
<dbReference type="HAMAP" id="MF_02225">
    <property type="entry name" value="CoaBC"/>
    <property type="match status" value="1"/>
</dbReference>
<comment type="similarity">
    <text evidence="3 4">In the N-terminal section; belongs to the HFCD (homo-oligomeric flavin containing Cys decarboxylase) superfamily.</text>
</comment>
<protein>
    <recommendedName>
        <fullName evidence="3">Coenzyme A biosynthesis bifunctional protein CoaBC</fullName>
    </recommendedName>
    <alternativeName>
        <fullName evidence="3">DNA/pantothenate metabolism flavoprotein</fullName>
    </alternativeName>
    <alternativeName>
        <fullName evidence="3">Phosphopantothenoylcysteine synthetase/decarboxylase</fullName>
        <shortName evidence="3">PPCS-PPCDC</shortName>
    </alternativeName>
    <domain>
        <recommendedName>
            <fullName evidence="3">Phosphopantothenoylcysteine decarboxylase</fullName>
            <shortName evidence="3">PPC decarboxylase</shortName>
            <shortName evidence="3">PPC-DC</shortName>
            <ecNumber evidence="3">4.1.1.36</ecNumber>
        </recommendedName>
        <alternativeName>
            <fullName evidence="3">CoaC</fullName>
        </alternativeName>
    </domain>
    <domain>
        <recommendedName>
            <fullName evidence="3">Phosphopantothenate--cysteine ligase</fullName>
            <ecNumber evidence="3">6.3.2.5</ecNumber>
        </recommendedName>
        <alternativeName>
            <fullName evidence="3">CoaB</fullName>
        </alternativeName>
        <alternativeName>
            <fullName evidence="3">Phosphopantothenoylcysteine synthetase</fullName>
            <shortName evidence="3">PPC synthetase</shortName>
            <shortName evidence="3">PPC-S</shortName>
        </alternativeName>
    </domain>
</protein>
<dbReference type="PANTHER" id="PTHR14359">
    <property type="entry name" value="HOMO-OLIGOMERIC FLAVIN CONTAINING CYS DECARBOXYLASE FAMILY"/>
    <property type="match status" value="1"/>
</dbReference>
<sequence>METTGRTSEARRVLLGLTGGVAAYKAAELARLLISGGVEVQAVMTASACRFVGTATLQALTGKPVFTELWDASVANNMAHIDLSRNIDAVVIAPASADFIAKVAHGLADDLLSTLCLARACPLLIAPAMNRQMWENSATRRNLDTLRRDGVTVLGPASGAQACGETGMGRMLEAHELAEAVHAFFQPKLLQTRRVLITAGPTFEAIDAVRGITNSSSGKMGYAVARAAAEAGAEVILVSGPVCLEAPPSARLIKVTSAQDMLVAVKSEVPHVDFFISVAAVADYRPKSASEHKTKKNDRNIILELIPNPDILEYVANLPDPPFCIGFAAETQNLEENAEAKRHRKKLPLLAANLAQEAIGAEEVALTLFDDSGKHSLPKSSKIEQARHLIAHAALLYEKWRNFNS</sequence>
<dbReference type="Gene3D" id="3.40.50.1950">
    <property type="entry name" value="Flavin prenyltransferase-like"/>
    <property type="match status" value="1"/>
</dbReference>
<keyword evidence="3" id="KW-0511">Multifunctional enzyme</keyword>
<dbReference type="PANTHER" id="PTHR14359:SF6">
    <property type="entry name" value="PHOSPHOPANTOTHENOYLCYSTEINE DECARBOXYLASE"/>
    <property type="match status" value="1"/>
</dbReference>
<accession>A0A1H8F1U3</accession>
<dbReference type="NCBIfam" id="TIGR00521">
    <property type="entry name" value="coaBC_dfp"/>
    <property type="match status" value="1"/>
</dbReference>
<keyword evidence="3" id="KW-0479">Metal-binding</keyword>
<dbReference type="GO" id="GO:0004632">
    <property type="term" value="F:phosphopantothenate--cysteine ligase activity"/>
    <property type="evidence" value="ECO:0007669"/>
    <property type="project" value="UniProtKB-UniRule"/>
</dbReference>
<dbReference type="Proteomes" id="UP000183898">
    <property type="component" value="Unassembled WGS sequence"/>
</dbReference>
<comment type="similarity">
    <text evidence="3 4">In the C-terminal section; belongs to the PPC synthetase family.</text>
</comment>
<keyword evidence="1 3" id="KW-0210">Decarboxylase</keyword>
<comment type="function">
    <text evidence="4">Catalyzes two steps in the biosynthesis of coenzyme A. In the first step cysteine is conjugated to 4'-phosphopantothenate to form 4-phosphopantothenoylcysteine, in the latter compound is decarboxylated to form 4'-phosphopantotheine.</text>
</comment>
<dbReference type="SUPFAM" id="SSF52507">
    <property type="entry name" value="Homo-oligomeric flavin-containing Cys decarboxylases, HFCD"/>
    <property type="match status" value="1"/>
</dbReference>
<dbReference type="UniPathway" id="UPA00241">
    <property type="reaction ID" value="UER00353"/>
</dbReference>
<feature type="region of interest" description="Phosphopantothenoylcysteine decarboxylase" evidence="3">
    <location>
        <begin position="1"/>
        <end position="194"/>
    </location>
</feature>
<dbReference type="GO" id="GO:0046872">
    <property type="term" value="F:metal ion binding"/>
    <property type="evidence" value="ECO:0007669"/>
    <property type="project" value="UniProtKB-KW"/>
</dbReference>
<dbReference type="EC" id="6.3.2.5" evidence="3"/>
<comment type="cofactor">
    <cofactor evidence="3">
        <name>FMN</name>
        <dbReference type="ChEBI" id="CHEBI:58210"/>
    </cofactor>
    <text evidence="3">Binds 1 FMN per subunit.</text>
</comment>
<keyword evidence="3 4" id="KW-0285">Flavoprotein</keyword>
<evidence type="ECO:0000313" key="8">
    <source>
        <dbReference type="Proteomes" id="UP000183898"/>
    </source>
</evidence>
<dbReference type="GO" id="GO:0071513">
    <property type="term" value="C:phosphopantothenoylcysteine decarboxylase complex"/>
    <property type="evidence" value="ECO:0007669"/>
    <property type="project" value="TreeGrafter"/>
</dbReference>